<proteinExistence type="predicted"/>
<gene>
    <name evidence="1" type="ORF">AS026_09945</name>
</gene>
<organism evidence="1 2">
    <name type="scientific">Rhizobium altiplani</name>
    <dbReference type="NCBI Taxonomy" id="1864509"/>
    <lineage>
        <taxon>Bacteria</taxon>
        <taxon>Pseudomonadati</taxon>
        <taxon>Pseudomonadota</taxon>
        <taxon>Alphaproteobacteria</taxon>
        <taxon>Hyphomicrobiales</taxon>
        <taxon>Rhizobiaceae</taxon>
        <taxon>Rhizobium/Agrobacterium group</taxon>
        <taxon>Rhizobium</taxon>
    </lineage>
</organism>
<keyword evidence="2" id="KW-1185">Reference proteome</keyword>
<name>A0A120FK65_9HYPH</name>
<protein>
    <submittedName>
        <fullName evidence="1">Uncharacterized protein</fullName>
    </submittedName>
</protein>
<dbReference type="OrthoDB" id="8278137at2"/>
<evidence type="ECO:0000313" key="1">
    <source>
        <dbReference type="EMBL" id="KWV50107.1"/>
    </source>
</evidence>
<dbReference type="EMBL" id="LNCD01000086">
    <property type="protein sequence ID" value="KWV50107.1"/>
    <property type="molecule type" value="Genomic_DNA"/>
</dbReference>
<dbReference type="AlphaFoldDB" id="A0A120FK65"/>
<sequence>MSLFIGSTFSPEDLDVLRHALDAWCAEKRIDIKSAEAQMAASAALDLYQSGNNSAERLLAALRGHKGL</sequence>
<comment type="caution">
    <text evidence="1">The sequence shown here is derived from an EMBL/GenBank/DDBJ whole genome shotgun (WGS) entry which is preliminary data.</text>
</comment>
<reference evidence="1 2" key="1">
    <citation type="submission" date="2015-11" db="EMBL/GenBank/DDBJ databases">
        <title>Draft Genome Sequence of the Strain BR 10423 (Rhizobium sp.) isolated from nodules of Mimosa pudica.</title>
        <authorList>
            <person name="Barauna A.C."/>
            <person name="Zilli J.E."/>
            <person name="Simoes-Araujo J.L."/>
            <person name="Reis V.M."/>
            <person name="James E.K."/>
            <person name="Reis F.B.Jr."/>
            <person name="Rouws L.F."/>
            <person name="Passos S.R."/>
            <person name="Gois S.R."/>
        </authorList>
    </citation>
    <scope>NUCLEOTIDE SEQUENCE [LARGE SCALE GENOMIC DNA]</scope>
    <source>
        <strain evidence="1 2">BR10423</strain>
    </source>
</reference>
<accession>A0A120FK65</accession>
<dbReference type="RefSeq" id="WP_062371566.1">
    <property type="nucleotide sequence ID" value="NZ_JBBNAS010000167.1"/>
</dbReference>
<evidence type="ECO:0000313" key="2">
    <source>
        <dbReference type="Proteomes" id="UP000068164"/>
    </source>
</evidence>
<dbReference type="Proteomes" id="UP000068164">
    <property type="component" value="Unassembled WGS sequence"/>
</dbReference>